<evidence type="ECO:0000256" key="1">
    <source>
        <dbReference type="SAM" id="Phobius"/>
    </source>
</evidence>
<dbReference type="AlphaFoldDB" id="A0AAN9HPN4"/>
<protein>
    <submittedName>
        <fullName evidence="2">Uncharacterized protein</fullName>
    </submittedName>
</protein>
<dbReference type="Proteomes" id="UP001372338">
    <property type="component" value="Unassembled WGS sequence"/>
</dbReference>
<evidence type="ECO:0000313" key="3">
    <source>
        <dbReference type="Proteomes" id="UP001372338"/>
    </source>
</evidence>
<keyword evidence="1" id="KW-1133">Transmembrane helix</keyword>
<evidence type="ECO:0000313" key="2">
    <source>
        <dbReference type="EMBL" id="KAK7244471.1"/>
    </source>
</evidence>
<keyword evidence="1" id="KW-0812">Transmembrane</keyword>
<sequence length="114" mass="12505">MVSGLEAHSRCTLSLGKVGLIFVSICNVTFNFILLPLSVSFSLLCAIFSLLTLSHAFSLMLSHPFITTLSRFASATTESRPSLPWSSPLDTAMKISVPVSHKNNFPELIYEKVE</sequence>
<organism evidence="2 3">
    <name type="scientific">Crotalaria pallida</name>
    <name type="common">Smooth rattlebox</name>
    <name type="synonym">Crotalaria striata</name>
    <dbReference type="NCBI Taxonomy" id="3830"/>
    <lineage>
        <taxon>Eukaryota</taxon>
        <taxon>Viridiplantae</taxon>
        <taxon>Streptophyta</taxon>
        <taxon>Embryophyta</taxon>
        <taxon>Tracheophyta</taxon>
        <taxon>Spermatophyta</taxon>
        <taxon>Magnoliopsida</taxon>
        <taxon>eudicotyledons</taxon>
        <taxon>Gunneridae</taxon>
        <taxon>Pentapetalae</taxon>
        <taxon>rosids</taxon>
        <taxon>fabids</taxon>
        <taxon>Fabales</taxon>
        <taxon>Fabaceae</taxon>
        <taxon>Papilionoideae</taxon>
        <taxon>50 kb inversion clade</taxon>
        <taxon>genistoids sensu lato</taxon>
        <taxon>core genistoids</taxon>
        <taxon>Crotalarieae</taxon>
        <taxon>Crotalaria</taxon>
    </lineage>
</organism>
<feature type="transmembrane region" description="Helical" evidence="1">
    <location>
        <begin position="12"/>
        <end position="35"/>
    </location>
</feature>
<comment type="caution">
    <text evidence="2">The sequence shown here is derived from an EMBL/GenBank/DDBJ whole genome shotgun (WGS) entry which is preliminary data.</text>
</comment>
<keyword evidence="3" id="KW-1185">Reference proteome</keyword>
<feature type="transmembrane region" description="Helical" evidence="1">
    <location>
        <begin position="41"/>
        <end position="61"/>
    </location>
</feature>
<proteinExistence type="predicted"/>
<keyword evidence="1" id="KW-0472">Membrane</keyword>
<dbReference type="EMBL" id="JAYWIO010000008">
    <property type="protein sequence ID" value="KAK7244471.1"/>
    <property type="molecule type" value="Genomic_DNA"/>
</dbReference>
<gene>
    <name evidence="2" type="ORF">RIF29_39293</name>
</gene>
<accession>A0AAN9HPN4</accession>
<reference evidence="2 3" key="1">
    <citation type="submission" date="2024-01" db="EMBL/GenBank/DDBJ databases">
        <title>The genomes of 5 underutilized Papilionoideae crops provide insights into root nodulation and disease resistanc.</title>
        <authorList>
            <person name="Yuan L."/>
        </authorList>
    </citation>
    <scope>NUCLEOTIDE SEQUENCE [LARGE SCALE GENOMIC DNA]</scope>
    <source>
        <strain evidence="2">ZHUSHIDOU_FW_LH</strain>
        <tissue evidence="2">Leaf</tissue>
    </source>
</reference>
<name>A0AAN9HPN4_CROPI</name>